<evidence type="ECO:0000256" key="8">
    <source>
        <dbReference type="ARBA" id="ARBA00048348"/>
    </source>
</evidence>
<evidence type="ECO:0000256" key="3">
    <source>
        <dbReference type="ARBA" id="ARBA00014628"/>
    </source>
</evidence>
<dbReference type="Proteomes" id="UP000182658">
    <property type="component" value="Unassembled WGS sequence"/>
</dbReference>
<name>A0A1J7ITN1_9PEZI</name>
<dbReference type="GO" id="GO:0004089">
    <property type="term" value="F:carbonate dehydratase activity"/>
    <property type="evidence" value="ECO:0007669"/>
    <property type="project" value="UniProtKB-UniRule"/>
</dbReference>
<dbReference type="Gene3D" id="3.40.1050.10">
    <property type="entry name" value="Carbonic anhydrase"/>
    <property type="match status" value="1"/>
</dbReference>
<dbReference type="SMART" id="SM00947">
    <property type="entry name" value="Pro_CA"/>
    <property type="match status" value="1"/>
</dbReference>
<gene>
    <name evidence="11" type="ORF">CONLIGDRAFT_636647</name>
</gene>
<evidence type="ECO:0000256" key="5">
    <source>
        <dbReference type="ARBA" id="ARBA00022833"/>
    </source>
</evidence>
<feature type="binding site" evidence="9">
    <location>
        <position position="101"/>
    </location>
    <ligand>
        <name>Zn(2+)</name>
        <dbReference type="ChEBI" id="CHEBI:29105"/>
    </ligand>
</feature>
<dbReference type="InterPro" id="IPR036874">
    <property type="entry name" value="Carbonic_anhydrase_sf"/>
</dbReference>
<evidence type="ECO:0000313" key="12">
    <source>
        <dbReference type="Proteomes" id="UP000182658"/>
    </source>
</evidence>
<reference evidence="11 12" key="1">
    <citation type="submission" date="2016-10" db="EMBL/GenBank/DDBJ databases">
        <title>Draft genome sequence of Coniochaeta ligniaria NRRL30616, a lignocellulolytic fungus for bioabatement of inhibitors in plant biomass hydrolysates.</title>
        <authorList>
            <consortium name="DOE Joint Genome Institute"/>
            <person name="Jimenez D.J."/>
            <person name="Hector R.E."/>
            <person name="Riley R."/>
            <person name="Sun H."/>
            <person name="Grigoriev I.V."/>
            <person name="Van Elsas J.D."/>
            <person name="Nichols N.N."/>
        </authorList>
    </citation>
    <scope>NUCLEOTIDE SEQUENCE [LARGE SCALE GENOMIC DNA]</scope>
    <source>
        <strain evidence="11 12">NRRL 30616</strain>
    </source>
</reference>
<dbReference type="STRING" id="1408157.A0A1J7ITN1"/>
<dbReference type="FunFam" id="3.40.1050.10:FF:000001">
    <property type="entry name" value="Carbonic anhydrase"/>
    <property type="match status" value="1"/>
</dbReference>
<keyword evidence="12" id="KW-1185">Reference proteome</keyword>
<dbReference type="InterPro" id="IPR015892">
    <property type="entry name" value="Carbonic_anhydrase_CS"/>
</dbReference>
<dbReference type="SUPFAM" id="SSF53056">
    <property type="entry name" value="beta-carbonic anhydrase, cab"/>
    <property type="match status" value="1"/>
</dbReference>
<dbReference type="GO" id="GO:0005737">
    <property type="term" value="C:cytoplasm"/>
    <property type="evidence" value="ECO:0007669"/>
    <property type="project" value="TreeGrafter"/>
</dbReference>
<dbReference type="GO" id="GO:0008270">
    <property type="term" value="F:zinc ion binding"/>
    <property type="evidence" value="ECO:0007669"/>
    <property type="project" value="UniProtKB-UniRule"/>
</dbReference>
<keyword evidence="6 10" id="KW-0456">Lyase</keyword>
<comment type="cofactor">
    <cofactor evidence="9">
        <name>Zn(2+)</name>
        <dbReference type="ChEBI" id="CHEBI:29105"/>
    </cofactor>
    <text evidence="9">Binds 1 zinc ion per subunit.</text>
</comment>
<evidence type="ECO:0000256" key="6">
    <source>
        <dbReference type="ARBA" id="ARBA00023239"/>
    </source>
</evidence>
<keyword evidence="4 9" id="KW-0479">Metal-binding</keyword>
<dbReference type="AlphaFoldDB" id="A0A1J7ITN1"/>
<accession>A0A1J7ITN1</accession>
<sequence>MAEQDTFLYALSSNNAWAGYKSHQNPEFFPKLASGQSPKILWLGCSDSRCPETTILGMQPGDVFVHRNIANIVSPTDINTSAVIEFAVVYLKVKHVVLCGHTGCGGAAAALSNQRVGGVLDTWITPLKAIRNANRQELDAIRDDKARAVRIAELNVQKGIEVLMANVTIQEAVEERGLDVHGVLFDIGTGRIRDLGFGTRKQGAGGASADEVVRGRHATLVFRGGNASMKITR</sequence>
<protein>
    <recommendedName>
        <fullName evidence="3 10">Carbonic anhydrase</fullName>
        <ecNumber evidence="2 10">4.2.1.1</ecNumber>
    </recommendedName>
    <alternativeName>
        <fullName evidence="7 10">Carbonate dehydratase</fullName>
    </alternativeName>
</protein>
<dbReference type="InterPro" id="IPR001765">
    <property type="entry name" value="Carbonic_anhydrase"/>
</dbReference>
<comment type="similarity">
    <text evidence="1 10">Belongs to the beta-class carbonic anhydrase family.</text>
</comment>
<dbReference type="PANTHER" id="PTHR11002:SF76">
    <property type="entry name" value="CARBONIC ANHYDRASE"/>
    <property type="match status" value="1"/>
</dbReference>
<evidence type="ECO:0000313" key="11">
    <source>
        <dbReference type="EMBL" id="OIW24465.1"/>
    </source>
</evidence>
<evidence type="ECO:0000256" key="2">
    <source>
        <dbReference type="ARBA" id="ARBA00012925"/>
    </source>
</evidence>
<evidence type="ECO:0000256" key="4">
    <source>
        <dbReference type="ARBA" id="ARBA00022723"/>
    </source>
</evidence>
<evidence type="ECO:0000256" key="9">
    <source>
        <dbReference type="PIRSR" id="PIRSR601765-1"/>
    </source>
</evidence>
<comment type="function">
    <text evidence="10">Reversible hydration of carbon dioxide.</text>
</comment>
<organism evidence="11 12">
    <name type="scientific">Coniochaeta ligniaria NRRL 30616</name>
    <dbReference type="NCBI Taxonomy" id="1408157"/>
    <lineage>
        <taxon>Eukaryota</taxon>
        <taxon>Fungi</taxon>
        <taxon>Dikarya</taxon>
        <taxon>Ascomycota</taxon>
        <taxon>Pezizomycotina</taxon>
        <taxon>Sordariomycetes</taxon>
        <taxon>Sordariomycetidae</taxon>
        <taxon>Coniochaetales</taxon>
        <taxon>Coniochaetaceae</taxon>
        <taxon>Coniochaeta</taxon>
    </lineage>
</organism>
<proteinExistence type="inferred from homology"/>
<dbReference type="FunCoup" id="A0A1J7ITN1">
    <property type="interactions" value="91"/>
</dbReference>
<dbReference type="OrthoDB" id="10248475at2759"/>
<feature type="binding site" evidence="9">
    <location>
        <position position="45"/>
    </location>
    <ligand>
        <name>Zn(2+)</name>
        <dbReference type="ChEBI" id="CHEBI:29105"/>
    </ligand>
</feature>
<keyword evidence="5 9" id="KW-0862">Zinc</keyword>
<dbReference type="InParanoid" id="A0A1J7ITN1"/>
<feature type="binding site" evidence="9">
    <location>
        <position position="104"/>
    </location>
    <ligand>
        <name>Zn(2+)</name>
        <dbReference type="ChEBI" id="CHEBI:29105"/>
    </ligand>
</feature>
<dbReference type="CDD" id="cd00883">
    <property type="entry name" value="beta_CA_cladeA"/>
    <property type="match status" value="1"/>
</dbReference>
<dbReference type="PROSITE" id="PS00705">
    <property type="entry name" value="PROK_CO2_ANHYDRASE_2"/>
    <property type="match status" value="1"/>
</dbReference>
<evidence type="ECO:0000256" key="1">
    <source>
        <dbReference type="ARBA" id="ARBA00006217"/>
    </source>
</evidence>
<comment type="catalytic activity">
    <reaction evidence="8 10">
        <text>hydrogencarbonate + H(+) = CO2 + H2O</text>
        <dbReference type="Rhea" id="RHEA:10748"/>
        <dbReference type="ChEBI" id="CHEBI:15377"/>
        <dbReference type="ChEBI" id="CHEBI:15378"/>
        <dbReference type="ChEBI" id="CHEBI:16526"/>
        <dbReference type="ChEBI" id="CHEBI:17544"/>
        <dbReference type="EC" id="4.2.1.1"/>
    </reaction>
</comment>
<dbReference type="GO" id="GO:0034599">
    <property type="term" value="P:cellular response to oxidative stress"/>
    <property type="evidence" value="ECO:0007669"/>
    <property type="project" value="TreeGrafter"/>
</dbReference>
<dbReference type="EMBL" id="KV875103">
    <property type="protein sequence ID" value="OIW24465.1"/>
    <property type="molecule type" value="Genomic_DNA"/>
</dbReference>
<evidence type="ECO:0000256" key="10">
    <source>
        <dbReference type="RuleBase" id="RU003956"/>
    </source>
</evidence>
<evidence type="ECO:0000256" key="7">
    <source>
        <dbReference type="ARBA" id="ARBA00031969"/>
    </source>
</evidence>
<dbReference type="Pfam" id="PF00484">
    <property type="entry name" value="Pro_CA"/>
    <property type="match status" value="1"/>
</dbReference>
<feature type="binding site" evidence="9">
    <location>
        <position position="47"/>
    </location>
    <ligand>
        <name>Zn(2+)</name>
        <dbReference type="ChEBI" id="CHEBI:29105"/>
    </ligand>
</feature>
<dbReference type="GO" id="GO:0071244">
    <property type="term" value="P:cellular response to carbon dioxide"/>
    <property type="evidence" value="ECO:0007669"/>
    <property type="project" value="TreeGrafter"/>
</dbReference>
<dbReference type="GO" id="GO:0015976">
    <property type="term" value="P:carbon utilization"/>
    <property type="evidence" value="ECO:0007669"/>
    <property type="project" value="InterPro"/>
</dbReference>
<dbReference type="PANTHER" id="PTHR11002">
    <property type="entry name" value="CARBONIC ANHYDRASE"/>
    <property type="match status" value="1"/>
</dbReference>
<dbReference type="EC" id="4.2.1.1" evidence="2 10"/>